<dbReference type="OrthoDB" id="1924677at2759"/>
<reference evidence="2" key="1">
    <citation type="submission" date="2022-02" db="EMBL/GenBank/DDBJ databases">
        <authorList>
            <person name="Henning P.M."/>
            <person name="McCubbin A.G."/>
            <person name="Shore J.S."/>
        </authorList>
    </citation>
    <scope>NUCLEOTIDE SEQUENCE</scope>
    <source>
        <strain evidence="2">F60SS</strain>
        <tissue evidence="2">Leaves</tissue>
    </source>
</reference>
<reference evidence="2" key="2">
    <citation type="journal article" date="2023" name="Plants (Basel)">
        <title>Annotation of the Turnera subulata (Passifloraceae) Draft Genome Reveals the S-Locus Evolved after the Divergence of Turneroideae from Passifloroideae in a Stepwise Manner.</title>
        <authorList>
            <person name="Henning P.M."/>
            <person name="Roalson E.H."/>
            <person name="Mir W."/>
            <person name="McCubbin A.G."/>
            <person name="Shore J.S."/>
        </authorList>
    </citation>
    <scope>NUCLEOTIDE SEQUENCE</scope>
    <source>
        <strain evidence="2">F60SS</strain>
    </source>
</reference>
<proteinExistence type="predicted"/>
<dbReference type="SUPFAM" id="SSF81383">
    <property type="entry name" value="F-box domain"/>
    <property type="match status" value="1"/>
</dbReference>
<dbReference type="PANTHER" id="PTHR31111">
    <property type="entry name" value="BNAA05G37150D PROTEIN-RELATED"/>
    <property type="match status" value="1"/>
</dbReference>
<name>A0A9Q0GL58_9ROSI</name>
<sequence length="287" mass="32434">MAAIRNLWLSSALGSSNKRKRDERLLVDEAKTSTTTSTNTCALPSEIVEEILSLLPNKFIHGFRSLSKSWSSLLVGVDFLHQFRRNSTPPAAKILKLRCRYYGSLCDPSHSPSHAFALSPYYPSNALRHTANTKESYPYQKFWLRRKLSDSMITWFDRRYAHGFGYDSASDDYKVFVATRRRSNNGGAGVRVDIFSLKAAIYVLDSGPIISVKDGGCIGLQYFMGFVDVLEWIDNNPDGGSYEFAGEQYSKKELINFYRNRNLMAIPYTEALTSPDASTCIHPSRNF</sequence>
<dbReference type="InterPro" id="IPR001810">
    <property type="entry name" value="F-box_dom"/>
</dbReference>
<dbReference type="Pfam" id="PF00646">
    <property type="entry name" value="F-box"/>
    <property type="match status" value="1"/>
</dbReference>
<feature type="domain" description="F-box" evidence="1">
    <location>
        <begin position="43"/>
        <end position="83"/>
    </location>
</feature>
<gene>
    <name evidence="2" type="ORF">Tsubulata_028077</name>
</gene>
<dbReference type="PANTHER" id="PTHR31111:SF132">
    <property type="entry name" value="F-BOX ASSOCIATED UBIQUITINATION EFFECTOR FAMILY PROTEIN-RELATED"/>
    <property type="match status" value="1"/>
</dbReference>
<comment type="caution">
    <text evidence="2">The sequence shown here is derived from an EMBL/GenBank/DDBJ whole genome shotgun (WGS) entry which is preliminary data.</text>
</comment>
<dbReference type="Proteomes" id="UP001141552">
    <property type="component" value="Unassembled WGS sequence"/>
</dbReference>
<evidence type="ECO:0000313" key="2">
    <source>
        <dbReference type="EMBL" id="KAJ4850554.1"/>
    </source>
</evidence>
<protein>
    <recommendedName>
        <fullName evidence="1">F-box domain-containing protein</fullName>
    </recommendedName>
</protein>
<dbReference type="AlphaFoldDB" id="A0A9Q0GL58"/>
<dbReference type="InterPro" id="IPR036047">
    <property type="entry name" value="F-box-like_dom_sf"/>
</dbReference>
<accession>A0A9Q0GL58</accession>
<dbReference type="SMART" id="SM00256">
    <property type="entry name" value="FBOX"/>
    <property type="match status" value="1"/>
</dbReference>
<dbReference type="EMBL" id="JAKUCV010000283">
    <property type="protein sequence ID" value="KAJ4850554.1"/>
    <property type="molecule type" value="Genomic_DNA"/>
</dbReference>
<evidence type="ECO:0000313" key="3">
    <source>
        <dbReference type="Proteomes" id="UP001141552"/>
    </source>
</evidence>
<keyword evidence="3" id="KW-1185">Reference proteome</keyword>
<evidence type="ECO:0000259" key="1">
    <source>
        <dbReference type="SMART" id="SM00256"/>
    </source>
</evidence>
<organism evidence="2 3">
    <name type="scientific">Turnera subulata</name>
    <dbReference type="NCBI Taxonomy" id="218843"/>
    <lineage>
        <taxon>Eukaryota</taxon>
        <taxon>Viridiplantae</taxon>
        <taxon>Streptophyta</taxon>
        <taxon>Embryophyta</taxon>
        <taxon>Tracheophyta</taxon>
        <taxon>Spermatophyta</taxon>
        <taxon>Magnoliopsida</taxon>
        <taxon>eudicotyledons</taxon>
        <taxon>Gunneridae</taxon>
        <taxon>Pentapetalae</taxon>
        <taxon>rosids</taxon>
        <taxon>fabids</taxon>
        <taxon>Malpighiales</taxon>
        <taxon>Passifloraceae</taxon>
        <taxon>Turnera</taxon>
    </lineage>
</organism>